<comment type="caution">
    <text evidence="8">The sequence shown here is derived from an EMBL/GenBank/DDBJ whole genome shotgun (WGS) entry which is preliminary data.</text>
</comment>
<feature type="domain" description="AN1-type" evidence="7">
    <location>
        <begin position="95"/>
        <end position="143"/>
    </location>
</feature>
<dbReference type="GO" id="GO:0005737">
    <property type="term" value="C:cytoplasm"/>
    <property type="evidence" value="ECO:0007669"/>
    <property type="project" value="TreeGrafter"/>
</dbReference>
<evidence type="ECO:0000256" key="5">
    <source>
        <dbReference type="PROSITE-ProRule" id="PRU00449"/>
    </source>
</evidence>
<sequence length="206" mass="22375">MEFPDLGVQCRRDDCKELDFLPFRCEYCQHRFCEAHWKVDGHQCPRRDRIVDRRVPNCPICQQIVSLGPSEDPDSAVDRHIRAGCGRRPGAQKPAKKPSGCVFRKCAEKPLVTDTCPRCTQRFCLKHLHADVHDCKGRGSSAPVKIAGAAGWSGVGDTLSIFAGKRTPTPKAAGSPAAAAATNKRPAPAASKPGATRKKDSVCICV</sequence>
<keyword evidence="1" id="KW-0479">Metal-binding</keyword>
<dbReference type="Pfam" id="PF25403">
    <property type="entry name" value="zf-C2H2_ZFAND2"/>
    <property type="match status" value="1"/>
</dbReference>
<dbReference type="InterPro" id="IPR000058">
    <property type="entry name" value="Znf_AN1"/>
</dbReference>
<evidence type="ECO:0000256" key="2">
    <source>
        <dbReference type="ARBA" id="ARBA00022737"/>
    </source>
</evidence>
<evidence type="ECO:0000313" key="8">
    <source>
        <dbReference type="EMBL" id="KAJ1736272.1"/>
    </source>
</evidence>
<feature type="region of interest" description="Disordered" evidence="6">
    <location>
        <begin position="166"/>
        <end position="200"/>
    </location>
</feature>
<reference evidence="8" key="1">
    <citation type="submission" date="2022-07" db="EMBL/GenBank/DDBJ databases">
        <title>Phylogenomic reconstructions and comparative analyses of Kickxellomycotina fungi.</title>
        <authorList>
            <person name="Reynolds N.K."/>
            <person name="Stajich J.E."/>
            <person name="Barry K."/>
            <person name="Grigoriev I.V."/>
            <person name="Crous P."/>
            <person name="Smith M.E."/>
        </authorList>
    </citation>
    <scope>NUCLEOTIDE SEQUENCE</scope>
    <source>
        <strain evidence="8">BCRC 34381</strain>
    </source>
</reference>
<dbReference type="AlphaFoldDB" id="A0A9W7YHF2"/>
<evidence type="ECO:0000259" key="7">
    <source>
        <dbReference type="PROSITE" id="PS51039"/>
    </source>
</evidence>
<dbReference type="SUPFAM" id="SSF118310">
    <property type="entry name" value="AN1-like Zinc finger"/>
    <property type="match status" value="2"/>
</dbReference>
<name>A0A9W7YHF2_9FUNG</name>
<dbReference type="OrthoDB" id="431929at2759"/>
<dbReference type="PANTHER" id="PTHR14677:SF20">
    <property type="entry name" value="ZINC FINGER AN1-TYPE CONTAINING 2A-RELATED"/>
    <property type="match status" value="1"/>
</dbReference>
<proteinExistence type="predicted"/>
<protein>
    <recommendedName>
        <fullName evidence="7">AN1-type domain-containing protein</fullName>
    </recommendedName>
</protein>
<keyword evidence="9" id="KW-1185">Reference proteome</keyword>
<evidence type="ECO:0000313" key="9">
    <source>
        <dbReference type="Proteomes" id="UP001143981"/>
    </source>
</evidence>
<keyword evidence="3 5" id="KW-0863">Zinc-finger</keyword>
<evidence type="ECO:0000256" key="4">
    <source>
        <dbReference type="ARBA" id="ARBA00022833"/>
    </source>
</evidence>
<dbReference type="PANTHER" id="PTHR14677">
    <property type="entry name" value="ARSENITE INDUCUBLE RNA ASSOCIATED PROTEIN AIP-1-RELATED"/>
    <property type="match status" value="1"/>
</dbReference>
<organism evidence="8 9">
    <name type="scientific">Coemansia biformis</name>
    <dbReference type="NCBI Taxonomy" id="1286918"/>
    <lineage>
        <taxon>Eukaryota</taxon>
        <taxon>Fungi</taxon>
        <taxon>Fungi incertae sedis</taxon>
        <taxon>Zoopagomycota</taxon>
        <taxon>Kickxellomycotina</taxon>
        <taxon>Kickxellomycetes</taxon>
        <taxon>Kickxellales</taxon>
        <taxon>Kickxellaceae</taxon>
        <taxon>Coemansia</taxon>
    </lineage>
</organism>
<evidence type="ECO:0000256" key="1">
    <source>
        <dbReference type="ARBA" id="ARBA00022723"/>
    </source>
</evidence>
<accession>A0A9W7YHF2</accession>
<gene>
    <name evidence="8" type="ORF">LPJ61_000056</name>
</gene>
<keyword evidence="4" id="KW-0862">Zinc</keyword>
<evidence type="ECO:0000256" key="3">
    <source>
        <dbReference type="ARBA" id="ARBA00022771"/>
    </source>
</evidence>
<dbReference type="InterPro" id="IPR035896">
    <property type="entry name" value="AN1-like_Znf"/>
</dbReference>
<dbReference type="PROSITE" id="PS51039">
    <property type="entry name" value="ZF_AN1"/>
    <property type="match status" value="2"/>
</dbReference>
<dbReference type="Gene3D" id="4.10.1110.10">
    <property type="entry name" value="AN1-like Zinc finger"/>
    <property type="match status" value="2"/>
</dbReference>
<dbReference type="EMBL" id="JANBOI010000001">
    <property type="protein sequence ID" value="KAJ1736272.1"/>
    <property type="molecule type" value="Genomic_DNA"/>
</dbReference>
<dbReference type="GO" id="GO:0008270">
    <property type="term" value="F:zinc ion binding"/>
    <property type="evidence" value="ECO:0007669"/>
    <property type="project" value="UniProtKB-KW"/>
</dbReference>
<dbReference type="InterPro" id="IPR057357">
    <property type="entry name" value="Znf-C2H2_ZFAND2A/B"/>
</dbReference>
<dbReference type="Pfam" id="PF01428">
    <property type="entry name" value="zf-AN1"/>
    <property type="match status" value="2"/>
</dbReference>
<feature type="compositionally biased region" description="Low complexity" evidence="6">
    <location>
        <begin position="167"/>
        <end position="190"/>
    </location>
</feature>
<keyword evidence="2" id="KW-0677">Repeat</keyword>
<dbReference type="SMART" id="SM00154">
    <property type="entry name" value="ZnF_AN1"/>
    <property type="match status" value="2"/>
</dbReference>
<evidence type="ECO:0000256" key="6">
    <source>
        <dbReference type="SAM" id="MobiDB-lite"/>
    </source>
</evidence>
<dbReference type="Proteomes" id="UP001143981">
    <property type="component" value="Unassembled WGS sequence"/>
</dbReference>
<feature type="domain" description="AN1-type" evidence="7">
    <location>
        <begin position="4"/>
        <end position="52"/>
    </location>
</feature>